<name>A0A7G8TAW8_9FIRM</name>
<accession>A0A7G8TAW8</accession>
<feature type="region of interest" description="Disordered" evidence="1">
    <location>
        <begin position="71"/>
        <end position="90"/>
    </location>
</feature>
<dbReference type="AlphaFoldDB" id="A0A7G8TAW8"/>
<evidence type="ECO:0000313" key="3">
    <source>
        <dbReference type="Proteomes" id="UP000515909"/>
    </source>
</evidence>
<dbReference type="KEGG" id="cfem:HCR03_19495"/>
<proteinExistence type="predicted"/>
<dbReference type="InterPro" id="IPR046085">
    <property type="entry name" value="DUF6103"/>
</dbReference>
<dbReference type="Pfam" id="PF19598">
    <property type="entry name" value="DUF6103"/>
    <property type="match status" value="1"/>
</dbReference>
<organism evidence="2 3">
    <name type="scientific">Caproicibacter fermentans</name>
    <dbReference type="NCBI Taxonomy" id="2576756"/>
    <lineage>
        <taxon>Bacteria</taxon>
        <taxon>Bacillati</taxon>
        <taxon>Bacillota</taxon>
        <taxon>Clostridia</taxon>
        <taxon>Eubacteriales</taxon>
        <taxon>Acutalibacteraceae</taxon>
        <taxon>Caproicibacter</taxon>
    </lineage>
</organism>
<reference evidence="2 3" key="1">
    <citation type="submission" date="2020-08" db="EMBL/GenBank/DDBJ databases">
        <title>The isolate Caproiciproducens sp. 7D4C2 produces n-caproate at mildly acidic conditions from hexoses: genome and rBOX comparison with related strains and chain-elongating bacteria.</title>
        <authorList>
            <person name="Esquivel-Elizondo S."/>
            <person name="Bagci C."/>
            <person name="Temovska M."/>
            <person name="Jeon B.S."/>
            <person name="Bessarab I."/>
            <person name="Williams R.B.H."/>
            <person name="Huson D.H."/>
            <person name="Angenent L.T."/>
        </authorList>
    </citation>
    <scope>NUCLEOTIDE SEQUENCE [LARGE SCALE GENOMIC DNA]</scope>
    <source>
        <strain evidence="2 3">7D4C2</strain>
    </source>
</reference>
<dbReference type="EMBL" id="CP060286">
    <property type="protein sequence ID" value="QNK40759.1"/>
    <property type="molecule type" value="Genomic_DNA"/>
</dbReference>
<gene>
    <name evidence="2" type="ORF">HCR03_19495</name>
</gene>
<dbReference type="Proteomes" id="UP000515909">
    <property type="component" value="Chromosome"/>
</dbReference>
<protein>
    <submittedName>
        <fullName evidence="2">Uncharacterized protein</fullName>
    </submittedName>
</protein>
<evidence type="ECO:0000256" key="1">
    <source>
        <dbReference type="SAM" id="MobiDB-lite"/>
    </source>
</evidence>
<evidence type="ECO:0000313" key="2">
    <source>
        <dbReference type="EMBL" id="QNK40759.1"/>
    </source>
</evidence>
<sequence>MKTQPVFGLSASEQEGDFAMRKETLTVRFNSEKLQAIRQYMRKKDADLNEELDAELQKLYENTFRQPSGNILNPAISGKPPNIPKRRMIK</sequence>